<comment type="caution">
    <text evidence="2">The sequence shown here is derived from an EMBL/GenBank/DDBJ whole genome shotgun (WGS) entry which is preliminary data.</text>
</comment>
<sequence>MPRGISSWILGEKFEQQTGEITELLERDDVVNNLRSDSPAASSDHHQQQLSPPLLMCIYQAAIKHPQRVWNDHKAPALMLVRAGRESRPRSPPPDYAADVEDSDC</sequence>
<evidence type="ECO:0000313" key="3">
    <source>
        <dbReference type="Proteomes" id="UP001174936"/>
    </source>
</evidence>
<feature type="region of interest" description="Disordered" evidence="1">
    <location>
        <begin position="82"/>
        <end position="105"/>
    </location>
</feature>
<dbReference type="EMBL" id="JAULSV010000001">
    <property type="protein sequence ID" value="KAK0655360.1"/>
    <property type="molecule type" value="Genomic_DNA"/>
</dbReference>
<gene>
    <name evidence="2" type="ORF">B0T16DRAFT_451055</name>
</gene>
<organism evidence="2 3">
    <name type="scientific">Cercophora newfieldiana</name>
    <dbReference type="NCBI Taxonomy" id="92897"/>
    <lineage>
        <taxon>Eukaryota</taxon>
        <taxon>Fungi</taxon>
        <taxon>Dikarya</taxon>
        <taxon>Ascomycota</taxon>
        <taxon>Pezizomycotina</taxon>
        <taxon>Sordariomycetes</taxon>
        <taxon>Sordariomycetidae</taxon>
        <taxon>Sordariales</taxon>
        <taxon>Lasiosphaeriaceae</taxon>
        <taxon>Cercophora</taxon>
    </lineage>
</organism>
<protein>
    <submittedName>
        <fullName evidence="2">Uncharacterized protein</fullName>
    </submittedName>
</protein>
<accession>A0AA39YNZ8</accession>
<name>A0AA39YNZ8_9PEZI</name>
<keyword evidence="3" id="KW-1185">Reference proteome</keyword>
<evidence type="ECO:0000313" key="2">
    <source>
        <dbReference type="EMBL" id="KAK0655360.1"/>
    </source>
</evidence>
<proteinExistence type="predicted"/>
<evidence type="ECO:0000256" key="1">
    <source>
        <dbReference type="SAM" id="MobiDB-lite"/>
    </source>
</evidence>
<reference evidence="2" key="1">
    <citation type="submission" date="2023-06" db="EMBL/GenBank/DDBJ databases">
        <title>Genome-scale phylogeny and comparative genomics of the fungal order Sordariales.</title>
        <authorList>
            <consortium name="Lawrence Berkeley National Laboratory"/>
            <person name="Hensen N."/>
            <person name="Bonometti L."/>
            <person name="Westerberg I."/>
            <person name="Brannstrom I.O."/>
            <person name="Guillou S."/>
            <person name="Cros-Aarteil S."/>
            <person name="Calhoun S."/>
            <person name="Haridas S."/>
            <person name="Kuo A."/>
            <person name="Mondo S."/>
            <person name="Pangilinan J."/>
            <person name="Riley R."/>
            <person name="Labutti K."/>
            <person name="Andreopoulos B."/>
            <person name="Lipzen A."/>
            <person name="Chen C."/>
            <person name="Yanf M."/>
            <person name="Daum C."/>
            <person name="Ng V."/>
            <person name="Clum A."/>
            <person name="Steindorff A."/>
            <person name="Ohm R."/>
            <person name="Martin F."/>
            <person name="Silar P."/>
            <person name="Natvig D."/>
            <person name="Lalanne C."/>
            <person name="Gautier V."/>
            <person name="Ament-Velasquez S.L."/>
            <person name="Kruys A."/>
            <person name="Hutchinson M.I."/>
            <person name="Powell A.J."/>
            <person name="Barry K."/>
            <person name="Miller A.N."/>
            <person name="Grigoriev I.V."/>
            <person name="Debuchy R."/>
            <person name="Gladieux P."/>
            <person name="Thoren M.H."/>
            <person name="Johannesson H."/>
        </authorList>
    </citation>
    <scope>NUCLEOTIDE SEQUENCE</scope>
    <source>
        <strain evidence="2">SMH2532-1</strain>
    </source>
</reference>
<dbReference type="Proteomes" id="UP001174936">
    <property type="component" value="Unassembled WGS sequence"/>
</dbReference>
<dbReference type="AlphaFoldDB" id="A0AA39YNZ8"/>